<dbReference type="EMBL" id="JBHSRG010000005">
    <property type="protein sequence ID" value="MFC6121744.1"/>
    <property type="molecule type" value="Genomic_DNA"/>
</dbReference>
<dbReference type="Proteomes" id="UP001596169">
    <property type="component" value="Unassembled WGS sequence"/>
</dbReference>
<sequence>MKPVKFQWRGHHFSFDYVPLIFLALITFALGKADSLTKTNSESLKLIAELNRQRTAAEMRALNAEKGNPSTAGLNVIVISPDGTRQKNIPAKSFADVNQPL</sequence>
<gene>
    <name evidence="1" type="ORF">ACFPZP_11860</name>
</gene>
<evidence type="ECO:0000313" key="2">
    <source>
        <dbReference type="Proteomes" id="UP001596169"/>
    </source>
</evidence>
<organism evidence="1 2">
    <name type="scientific">Citrobacter bitternis</name>
    <dbReference type="NCBI Taxonomy" id="1585982"/>
    <lineage>
        <taxon>Bacteria</taxon>
        <taxon>Pseudomonadati</taxon>
        <taxon>Pseudomonadota</taxon>
        <taxon>Gammaproteobacteria</taxon>
        <taxon>Enterobacterales</taxon>
        <taxon>Enterobacteriaceae</taxon>
        <taxon>Citrobacter</taxon>
    </lineage>
</organism>
<evidence type="ECO:0008006" key="3">
    <source>
        <dbReference type="Google" id="ProtNLM"/>
    </source>
</evidence>
<reference evidence="2" key="1">
    <citation type="journal article" date="2019" name="Int. J. Syst. Evol. Microbiol.">
        <title>The Global Catalogue of Microorganisms (GCM) 10K type strain sequencing project: providing services to taxonomists for standard genome sequencing and annotation.</title>
        <authorList>
            <consortium name="The Broad Institute Genomics Platform"/>
            <consortium name="The Broad Institute Genome Sequencing Center for Infectious Disease"/>
            <person name="Wu L."/>
            <person name="Ma J."/>
        </authorList>
    </citation>
    <scope>NUCLEOTIDE SEQUENCE [LARGE SCALE GENOMIC DNA]</scope>
    <source>
        <strain evidence="2">JCM30009</strain>
    </source>
</reference>
<evidence type="ECO:0000313" key="1">
    <source>
        <dbReference type="EMBL" id="MFC6121744.1"/>
    </source>
</evidence>
<proteinExistence type="predicted"/>
<name>A0ABW1Q0N1_9ENTR</name>
<accession>A0ABW1Q0N1</accession>
<comment type="caution">
    <text evidence="1">The sequence shown here is derived from an EMBL/GenBank/DDBJ whole genome shotgun (WGS) entry which is preliminary data.</text>
</comment>
<protein>
    <recommendedName>
        <fullName evidence="3">Biopolymer transporter ExbD</fullName>
    </recommendedName>
</protein>
<dbReference type="RefSeq" id="WP_378108957.1">
    <property type="nucleotide sequence ID" value="NZ_JBHSRG010000005.1"/>
</dbReference>
<keyword evidence="2" id="KW-1185">Reference proteome</keyword>